<dbReference type="AlphaFoldDB" id="A0A1W1C3Q9"/>
<dbReference type="Pfam" id="PF00581">
    <property type="entry name" value="Rhodanese"/>
    <property type="match status" value="1"/>
</dbReference>
<organism evidence="2">
    <name type="scientific">hydrothermal vent metagenome</name>
    <dbReference type="NCBI Taxonomy" id="652676"/>
    <lineage>
        <taxon>unclassified sequences</taxon>
        <taxon>metagenomes</taxon>
        <taxon>ecological metagenomes</taxon>
    </lineage>
</organism>
<dbReference type="InterPro" id="IPR036873">
    <property type="entry name" value="Rhodanese-like_dom_sf"/>
</dbReference>
<dbReference type="PROSITE" id="PS50206">
    <property type="entry name" value="RHODANESE_3"/>
    <property type="match status" value="1"/>
</dbReference>
<dbReference type="SUPFAM" id="SSF52821">
    <property type="entry name" value="Rhodanese/Cell cycle control phosphatase"/>
    <property type="match status" value="1"/>
</dbReference>
<dbReference type="EMBL" id="FPHJ01000030">
    <property type="protein sequence ID" value="SFV60361.1"/>
    <property type="molecule type" value="Genomic_DNA"/>
</dbReference>
<protein>
    <submittedName>
        <fullName evidence="2">Rhodanese-like domain protein</fullName>
    </submittedName>
</protein>
<dbReference type="InterPro" id="IPR050229">
    <property type="entry name" value="GlpE_sulfurtransferase"/>
</dbReference>
<dbReference type="PANTHER" id="PTHR43031">
    <property type="entry name" value="FAD-DEPENDENT OXIDOREDUCTASE"/>
    <property type="match status" value="1"/>
</dbReference>
<reference evidence="2" key="1">
    <citation type="submission" date="2016-10" db="EMBL/GenBank/DDBJ databases">
        <authorList>
            <person name="de Groot N.N."/>
        </authorList>
    </citation>
    <scope>NUCLEOTIDE SEQUENCE</scope>
</reference>
<accession>A0A1W1C3Q9</accession>
<dbReference type="InterPro" id="IPR001763">
    <property type="entry name" value="Rhodanese-like_dom"/>
</dbReference>
<evidence type="ECO:0000313" key="2">
    <source>
        <dbReference type="EMBL" id="SFV60361.1"/>
    </source>
</evidence>
<dbReference type="SMART" id="SM00450">
    <property type="entry name" value="RHOD"/>
    <property type="match status" value="1"/>
</dbReference>
<feature type="domain" description="Rhodanese" evidence="1">
    <location>
        <begin position="40"/>
        <end position="138"/>
    </location>
</feature>
<name>A0A1W1C3Q9_9ZZZZ</name>
<dbReference type="CDD" id="cd00158">
    <property type="entry name" value="RHOD"/>
    <property type="match status" value="1"/>
</dbReference>
<proteinExistence type="predicted"/>
<dbReference type="PANTHER" id="PTHR43031:SF1">
    <property type="entry name" value="PYRIDINE NUCLEOTIDE-DISULPHIDE OXIDOREDUCTASE"/>
    <property type="match status" value="1"/>
</dbReference>
<sequence>MKKIFTIISLSFFVSSFTWFWESEPKLYTNINNTELQQLLKKGVPLIDIRLPEEWRQTGVIKGSTKMTLFGRNGRMVQSFLPRFTKLDKNKPVILICKTGSRSKVASKFLAEKLGYKKIYNVKNGIFGWLKDKLPVVR</sequence>
<dbReference type="Gene3D" id="3.40.250.10">
    <property type="entry name" value="Rhodanese-like domain"/>
    <property type="match status" value="1"/>
</dbReference>
<evidence type="ECO:0000259" key="1">
    <source>
        <dbReference type="PROSITE" id="PS50206"/>
    </source>
</evidence>
<gene>
    <name evidence="2" type="ORF">MNB_SUP05-5-248</name>
</gene>